<organism evidence="5 6">
    <name type="scientific">Araneus ventricosus</name>
    <name type="common">Orbweaver spider</name>
    <name type="synonym">Epeira ventricosa</name>
    <dbReference type="NCBI Taxonomy" id="182803"/>
    <lineage>
        <taxon>Eukaryota</taxon>
        <taxon>Metazoa</taxon>
        <taxon>Ecdysozoa</taxon>
        <taxon>Arthropoda</taxon>
        <taxon>Chelicerata</taxon>
        <taxon>Arachnida</taxon>
        <taxon>Araneae</taxon>
        <taxon>Araneomorphae</taxon>
        <taxon>Entelegynae</taxon>
        <taxon>Araneoidea</taxon>
        <taxon>Araneidae</taxon>
        <taxon>Araneus</taxon>
    </lineage>
</organism>
<dbReference type="InterPro" id="IPR031568">
    <property type="entry name" value="Pet117"/>
</dbReference>
<reference evidence="5 6" key="1">
    <citation type="journal article" date="2019" name="Sci. Rep.">
        <title>Orb-weaving spider Araneus ventricosus genome elucidates the spidroin gene catalogue.</title>
        <authorList>
            <person name="Kono N."/>
            <person name="Nakamura H."/>
            <person name="Ohtoshi R."/>
            <person name="Moran D.A.P."/>
            <person name="Shinohara A."/>
            <person name="Yoshida Y."/>
            <person name="Fujiwara M."/>
            <person name="Mori M."/>
            <person name="Tomita M."/>
            <person name="Arakawa K."/>
        </authorList>
    </citation>
    <scope>NUCLEOTIDE SEQUENCE [LARGE SCALE GENOMIC DNA]</scope>
</reference>
<dbReference type="OrthoDB" id="6436783at2759"/>
<dbReference type="Proteomes" id="UP000499080">
    <property type="component" value="Unassembled WGS sequence"/>
</dbReference>
<gene>
    <name evidence="5" type="ORF">AVEN_138595_1</name>
</gene>
<evidence type="ECO:0000313" key="6">
    <source>
        <dbReference type="Proteomes" id="UP000499080"/>
    </source>
</evidence>
<protein>
    <submittedName>
        <fullName evidence="5">Uncharacterized protein</fullName>
    </submittedName>
</protein>
<comment type="caution">
    <text evidence="5">The sequence shown here is derived from an EMBL/GenBank/DDBJ whole genome shotgun (WGS) entry which is preliminary data.</text>
</comment>
<name>A0A4Y2NY00_ARAVE</name>
<dbReference type="PANTHER" id="PTHR28163:SF1">
    <property type="entry name" value="PROTEIN PET117 HOMOLOG, MITOCHONDRIAL"/>
    <property type="match status" value="1"/>
</dbReference>
<dbReference type="EMBL" id="BGPR01010038">
    <property type="protein sequence ID" value="GBN43914.1"/>
    <property type="molecule type" value="Genomic_DNA"/>
</dbReference>
<dbReference type="PANTHER" id="PTHR28163">
    <property type="entry name" value="PROTEIN PET117 HOMOLOG, MITOCHONDRIAL"/>
    <property type="match status" value="1"/>
</dbReference>
<sequence>MSTRAKFCLFGAVGAAALMVWYVHMKQEWEREKLHQGVIKDMERQRLKKLQLEISADVVICLASANGPRGLVLLLCPLIIFCFKNWHKCSNVLSPWHPKTGIYGFYTSLNPPSLHTD</sequence>
<evidence type="ECO:0000256" key="4">
    <source>
        <dbReference type="ARBA" id="ARBA00023128"/>
    </source>
</evidence>
<comment type="similarity">
    <text evidence="2">Belongs to the PET117 family.</text>
</comment>
<keyword evidence="6" id="KW-1185">Reference proteome</keyword>
<dbReference type="GO" id="GO:0005739">
    <property type="term" value="C:mitochondrion"/>
    <property type="evidence" value="ECO:0007669"/>
    <property type="project" value="UniProtKB-SubCell"/>
</dbReference>
<evidence type="ECO:0000256" key="2">
    <source>
        <dbReference type="ARBA" id="ARBA00008197"/>
    </source>
</evidence>
<dbReference type="Pfam" id="PF15786">
    <property type="entry name" value="PET117"/>
    <property type="match status" value="1"/>
</dbReference>
<dbReference type="AlphaFoldDB" id="A0A4Y2NY00"/>
<evidence type="ECO:0000256" key="3">
    <source>
        <dbReference type="ARBA" id="ARBA00022946"/>
    </source>
</evidence>
<evidence type="ECO:0000256" key="1">
    <source>
        <dbReference type="ARBA" id="ARBA00004173"/>
    </source>
</evidence>
<comment type="subcellular location">
    <subcellularLocation>
        <location evidence="1">Mitochondrion</location>
    </subcellularLocation>
</comment>
<proteinExistence type="inferred from homology"/>
<keyword evidence="4" id="KW-0496">Mitochondrion</keyword>
<keyword evidence="3" id="KW-0809">Transit peptide</keyword>
<evidence type="ECO:0000313" key="5">
    <source>
        <dbReference type="EMBL" id="GBN43914.1"/>
    </source>
</evidence>
<dbReference type="GO" id="GO:0033617">
    <property type="term" value="P:mitochondrial respiratory chain complex IV assembly"/>
    <property type="evidence" value="ECO:0007669"/>
    <property type="project" value="TreeGrafter"/>
</dbReference>
<accession>A0A4Y2NY00</accession>